<dbReference type="InterPro" id="IPR043504">
    <property type="entry name" value="Peptidase_S1_PA_chymotrypsin"/>
</dbReference>
<dbReference type="GO" id="GO:0004252">
    <property type="term" value="F:serine-type endopeptidase activity"/>
    <property type="evidence" value="ECO:0007669"/>
    <property type="project" value="UniProtKB-UniRule"/>
</dbReference>
<dbReference type="PROSITE" id="PS00135">
    <property type="entry name" value="TRYPSIN_SER"/>
    <property type="match status" value="1"/>
</dbReference>
<dbReference type="CDD" id="cd00190">
    <property type="entry name" value="Tryp_SPc"/>
    <property type="match status" value="1"/>
</dbReference>
<dbReference type="PROSITE" id="PS51888">
    <property type="entry name" value="CLIP"/>
    <property type="match status" value="1"/>
</dbReference>
<dbReference type="Gene3D" id="2.40.10.10">
    <property type="entry name" value="Trypsin-like serine proteases"/>
    <property type="match status" value="2"/>
</dbReference>
<dbReference type="PRINTS" id="PR00722">
    <property type="entry name" value="CHYMOTRYPSIN"/>
</dbReference>
<evidence type="ECO:0000259" key="14">
    <source>
        <dbReference type="PROSITE" id="PS51888"/>
    </source>
</evidence>
<dbReference type="Gene3D" id="3.30.1640.30">
    <property type="match status" value="1"/>
</dbReference>
<feature type="region of interest" description="Disordered" evidence="12">
    <location>
        <begin position="69"/>
        <end position="91"/>
    </location>
</feature>
<dbReference type="GO" id="GO:0042381">
    <property type="term" value="P:hemolymph coagulation"/>
    <property type="evidence" value="ECO:0007669"/>
    <property type="project" value="UniProtKB-KW"/>
</dbReference>
<comment type="subcellular location">
    <subcellularLocation>
        <location evidence="11">Secreted</location>
    </subcellularLocation>
</comment>
<dbReference type="InterPro" id="IPR001254">
    <property type="entry name" value="Trypsin_dom"/>
</dbReference>
<organism evidence="15 16">
    <name type="scientific">Ignelater luminosus</name>
    <name type="common">Cucubano</name>
    <name type="synonym">Pyrophorus luminosus</name>
    <dbReference type="NCBI Taxonomy" id="2038154"/>
    <lineage>
        <taxon>Eukaryota</taxon>
        <taxon>Metazoa</taxon>
        <taxon>Ecdysozoa</taxon>
        <taxon>Arthropoda</taxon>
        <taxon>Hexapoda</taxon>
        <taxon>Insecta</taxon>
        <taxon>Pterygota</taxon>
        <taxon>Neoptera</taxon>
        <taxon>Endopterygota</taxon>
        <taxon>Coleoptera</taxon>
        <taxon>Polyphaga</taxon>
        <taxon>Elateriformia</taxon>
        <taxon>Elateroidea</taxon>
        <taxon>Elateridae</taxon>
        <taxon>Agrypninae</taxon>
        <taxon>Pyrophorini</taxon>
        <taxon>Ignelater</taxon>
    </lineage>
</organism>
<evidence type="ECO:0000256" key="12">
    <source>
        <dbReference type="SAM" id="MobiDB-lite"/>
    </source>
</evidence>
<accession>A0A8K0GE10</accession>
<keyword evidence="5" id="KW-0353">Hemolymph clotting</keyword>
<dbReference type="Pfam" id="PF00089">
    <property type="entry name" value="Trypsin"/>
    <property type="match status" value="1"/>
</dbReference>
<evidence type="ECO:0000256" key="3">
    <source>
        <dbReference type="ARBA" id="ARBA00022729"/>
    </source>
</evidence>
<evidence type="ECO:0000256" key="5">
    <source>
        <dbReference type="ARBA" id="ARBA00022820"/>
    </source>
</evidence>
<dbReference type="EMBL" id="VTPC01005796">
    <property type="protein sequence ID" value="KAF2895591.1"/>
    <property type="molecule type" value="Genomic_DNA"/>
</dbReference>
<dbReference type="InterPro" id="IPR001314">
    <property type="entry name" value="Peptidase_S1A"/>
</dbReference>
<keyword evidence="2 10" id="KW-0645">Protease</keyword>
<evidence type="ECO:0000256" key="6">
    <source>
        <dbReference type="ARBA" id="ARBA00022825"/>
    </source>
</evidence>
<dbReference type="InterPro" id="IPR009003">
    <property type="entry name" value="Peptidase_S1_PA"/>
</dbReference>
<evidence type="ECO:0000256" key="11">
    <source>
        <dbReference type="RuleBase" id="RU366078"/>
    </source>
</evidence>
<dbReference type="GO" id="GO:0006508">
    <property type="term" value="P:proteolysis"/>
    <property type="evidence" value="ECO:0007669"/>
    <property type="project" value="UniProtKB-KW"/>
</dbReference>
<dbReference type="InterPro" id="IPR022700">
    <property type="entry name" value="CLIP"/>
</dbReference>
<dbReference type="InterPro" id="IPR033116">
    <property type="entry name" value="TRYPSIN_SER"/>
</dbReference>
<evidence type="ECO:0000256" key="9">
    <source>
        <dbReference type="ARBA" id="ARBA00052079"/>
    </source>
</evidence>
<reference evidence="15" key="1">
    <citation type="submission" date="2019-08" db="EMBL/GenBank/DDBJ databases">
        <title>The genome of the North American firefly Photinus pyralis.</title>
        <authorList>
            <consortium name="Photinus pyralis genome working group"/>
            <person name="Fallon T.R."/>
            <person name="Sander Lower S.E."/>
            <person name="Weng J.-K."/>
        </authorList>
    </citation>
    <scope>NUCLEOTIDE SEQUENCE</scope>
    <source>
        <strain evidence="15">TRF0915ILg1</strain>
        <tissue evidence="15">Whole body</tissue>
    </source>
</reference>
<keyword evidence="3" id="KW-0732">Signal</keyword>
<comment type="similarity">
    <text evidence="8 11">Belongs to the peptidase S1 family. CLIP subfamily.</text>
</comment>
<dbReference type="InterPro" id="IPR038565">
    <property type="entry name" value="CLIP_sf"/>
</dbReference>
<dbReference type="GO" id="GO:0005576">
    <property type="term" value="C:extracellular region"/>
    <property type="evidence" value="ECO:0007669"/>
    <property type="project" value="UniProtKB-SubCell"/>
</dbReference>
<evidence type="ECO:0000256" key="8">
    <source>
        <dbReference type="ARBA" id="ARBA00024195"/>
    </source>
</evidence>
<feature type="domain" description="Peptidase S1" evidence="13">
    <location>
        <begin position="107"/>
        <end position="367"/>
    </location>
</feature>
<keyword evidence="6 10" id="KW-0720">Serine protease</keyword>
<keyword evidence="1" id="KW-0768">Sushi</keyword>
<evidence type="ECO:0000256" key="2">
    <source>
        <dbReference type="ARBA" id="ARBA00022670"/>
    </source>
</evidence>
<keyword evidence="11" id="KW-0964">Secreted</keyword>
<sequence length="368" mass="40861">QVVDYCRTPQNEIGQCILISECLPLKTFLEENQKTDENINYIRKFHCGFQGLIAKVCCALGNNANTTPPLENKFKEDNKTTNDKKPTSGRNLLPGKEICGRGYIEKILGGEITDIREFPWMALLEYKTSRGNKFMCGGSLINNRYVLTAAHCIVNERTSTGTKLISVRLGEYDLTKQRDCSDSTPGLENCADPPIDVTIEKQIPHELFNRRSKNREHDIALVRLNREVSYSEYVSPICLPTTEQVDPNSINNLIVAGWGATENNTNSDVKLKLLLPLVSNTECSSIFEKQTPIKIGNGQICAGGSEGKDACRGDSGGPLMLIEREPMKENYVAVGLVSFGFGCGIEGYPGVYTRVSSYVQWITDNIKE</sequence>
<feature type="compositionally biased region" description="Basic and acidic residues" evidence="12">
    <location>
        <begin position="72"/>
        <end position="86"/>
    </location>
</feature>
<evidence type="ECO:0000256" key="7">
    <source>
        <dbReference type="ARBA" id="ARBA00023157"/>
    </source>
</evidence>
<keyword evidence="16" id="KW-1185">Reference proteome</keyword>
<comment type="catalytic activity">
    <reaction evidence="9">
        <text>Selective cleavage of 103-Arg-|-Ser-104 and 124-Ile-|-Ile-125 bonds in Limulus clotting factor B to form activated factor B. Cleavage of -Pro-Arg-|-Xaa- bonds in synthetic substrates.</text>
        <dbReference type="EC" id="3.4.21.84"/>
    </reaction>
</comment>
<dbReference type="PROSITE" id="PS50240">
    <property type="entry name" value="TRYPSIN_DOM"/>
    <property type="match status" value="1"/>
</dbReference>
<dbReference type="InterPro" id="IPR051487">
    <property type="entry name" value="Ser/Thr_Proteases_Immune/Dev"/>
</dbReference>
<gene>
    <name evidence="15" type="ORF">ILUMI_10586</name>
</gene>
<dbReference type="InterPro" id="IPR018114">
    <property type="entry name" value="TRYPSIN_HIS"/>
</dbReference>
<dbReference type="SMART" id="SM00680">
    <property type="entry name" value="CLIP"/>
    <property type="match status" value="1"/>
</dbReference>
<dbReference type="EC" id="3.4.21.-" evidence="10"/>
<protein>
    <recommendedName>
        <fullName evidence="11">CLIP domain-containing serine protease</fullName>
        <ecNumber evidence="10">3.4.21.-</ecNumber>
    </recommendedName>
</protein>
<evidence type="ECO:0000313" key="16">
    <source>
        <dbReference type="Proteomes" id="UP000801492"/>
    </source>
</evidence>
<evidence type="ECO:0000256" key="10">
    <source>
        <dbReference type="RuleBase" id="RU363034"/>
    </source>
</evidence>
<evidence type="ECO:0000256" key="1">
    <source>
        <dbReference type="ARBA" id="ARBA00022659"/>
    </source>
</evidence>
<comment type="domain">
    <text evidence="11">The clip domain consists of 35-55 residues which are 'knitted' together usually by 3 conserved disulfide bonds forming a clip-like compact structure.</text>
</comment>
<dbReference type="SMART" id="SM00020">
    <property type="entry name" value="Tryp_SPc"/>
    <property type="match status" value="1"/>
</dbReference>
<keyword evidence="7" id="KW-1015">Disulfide bond</keyword>
<dbReference type="Proteomes" id="UP000801492">
    <property type="component" value="Unassembled WGS sequence"/>
</dbReference>
<name>A0A8K0GE10_IGNLU</name>
<dbReference type="FunFam" id="2.40.10.10:FF:000120">
    <property type="entry name" value="Putative serine protease"/>
    <property type="match status" value="1"/>
</dbReference>
<dbReference type="SUPFAM" id="SSF50494">
    <property type="entry name" value="Trypsin-like serine proteases"/>
    <property type="match status" value="1"/>
</dbReference>
<dbReference type="AlphaFoldDB" id="A0A8K0GE10"/>
<dbReference type="Pfam" id="PF12032">
    <property type="entry name" value="CLIP"/>
    <property type="match status" value="1"/>
</dbReference>
<comment type="caution">
    <text evidence="15">The sequence shown here is derived from an EMBL/GenBank/DDBJ whole genome shotgun (WGS) entry which is preliminary data.</text>
</comment>
<dbReference type="PANTHER" id="PTHR24256">
    <property type="entry name" value="TRYPTASE-RELATED"/>
    <property type="match status" value="1"/>
</dbReference>
<feature type="non-terminal residue" evidence="15">
    <location>
        <position position="368"/>
    </location>
</feature>
<evidence type="ECO:0000256" key="4">
    <source>
        <dbReference type="ARBA" id="ARBA00022801"/>
    </source>
</evidence>
<feature type="domain" description="Clip" evidence="14">
    <location>
        <begin position="5"/>
        <end position="58"/>
    </location>
</feature>
<proteinExistence type="inferred from homology"/>
<dbReference type="PROSITE" id="PS00134">
    <property type="entry name" value="TRYPSIN_HIS"/>
    <property type="match status" value="1"/>
</dbReference>
<dbReference type="OrthoDB" id="9028152at2759"/>
<keyword evidence="4 10" id="KW-0378">Hydrolase</keyword>
<evidence type="ECO:0000259" key="13">
    <source>
        <dbReference type="PROSITE" id="PS50240"/>
    </source>
</evidence>
<evidence type="ECO:0000313" key="15">
    <source>
        <dbReference type="EMBL" id="KAF2895591.1"/>
    </source>
</evidence>